<feature type="region of interest" description="Disordered" evidence="1">
    <location>
        <begin position="43"/>
        <end position="66"/>
    </location>
</feature>
<name>A0ABT1LW09_9MYCO</name>
<protein>
    <recommendedName>
        <fullName evidence="5">Lipoprotein</fullName>
    </recommendedName>
</protein>
<evidence type="ECO:0000256" key="2">
    <source>
        <dbReference type="SAM" id="SignalP"/>
    </source>
</evidence>
<proteinExistence type="predicted"/>
<dbReference type="Proteomes" id="UP001651690">
    <property type="component" value="Unassembled WGS sequence"/>
</dbReference>
<evidence type="ECO:0008006" key="5">
    <source>
        <dbReference type="Google" id="ProtNLM"/>
    </source>
</evidence>
<feature type="signal peptide" evidence="2">
    <location>
        <begin position="1"/>
        <end position="22"/>
    </location>
</feature>
<gene>
    <name evidence="3" type="ORF">NM203_02660</name>
</gene>
<dbReference type="EMBL" id="JANDBD010000001">
    <property type="protein sequence ID" value="MCP9271084.1"/>
    <property type="molecule type" value="Genomic_DNA"/>
</dbReference>
<evidence type="ECO:0000313" key="4">
    <source>
        <dbReference type="Proteomes" id="UP001651690"/>
    </source>
</evidence>
<keyword evidence="4" id="KW-1185">Reference proteome</keyword>
<sequence>MQKRGIVVAALCAGVLVGCADADDQLSPDCRRAESALQPWGDTMPAVMSTLPPDVDPREPGEQEPDYASAAAREAKAADDIRARAAQVPSAELRARLNDVADAFDLLSRGRVSPAHPTTPSREYFTATTRMNEALHEIVTACPGIGDENVPLARRS</sequence>
<accession>A0ABT1LW09</accession>
<reference evidence="3 4" key="1">
    <citation type="submission" date="2022-06" db="EMBL/GenBank/DDBJ databases">
        <title>Mycolicibacterium sp. CAU 1645 isolated from seawater.</title>
        <authorList>
            <person name="Kim W."/>
        </authorList>
    </citation>
    <scope>NUCLEOTIDE SEQUENCE [LARGE SCALE GENOMIC DNA]</scope>
    <source>
        <strain evidence="3 4">CAU 1645</strain>
    </source>
</reference>
<evidence type="ECO:0000256" key="1">
    <source>
        <dbReference type="SAM" id="MobiDB-lite"/>
    </source>
</evidence>
<dbReference type="PROSITE" id="PS51257">
    <property type="entry name" value="PROKAR_LIPOPROTEIN"/>
    <property type="match status" value="1"/>
</dbReference>
<organism evidence="3 4">
    <name type="scientific">Mycolicibacterium arenosum</name>
    <dbReference type="NCBI Taxonomy" id="2952157"/>
    <lineage>
        <taxon>Bacteria</taxon>
        <taxon>Bacillati</taxon>
        <taxon>Actinomycetota</taxon>
        <taxon>Actinomycetes</taxon>
        <taxon>Mycobacteriales</taxon>
        <taxon>Mycobacteriaceae</taxon>
        <taxon>Mycolicibacterium</taxon>
    </lineage>
</organism>
<keyword evidence="2" id="KW-0732">Signal</keyword>
<comment type="caution">
    <text evidence="3">The sequence shown here is derived from an EMBL/GenBank/DDBJ whole genome shotgun (WGS) entry which is preliminary data.</text>
</comment>
<dbReference type="RefSeq" id="WP_255058055.1">
    <property type="nucleotide sequence ID" value="NZ_JANDBD010000001.1"/>
</dbReference>
<feature type="chain" id="PRO_5045680997" description="Lipoprotein" evidence="2">
    <location>
        <begin position="23"/>
        <end position="156"/>
    </location>
</feature>
<evidence type="ECO:0000313" key="3">
    <source>
        <dbReference type="EMBL" id="MCP9271084.1"/>
    </source>
</evidence>